<proteinExistence type="predicted"/>
<reference evidence="1 2" key="1">
    <citation type="journal article" date="2022" name="New Phytol.">
        <title>Ecological generalism drives hyperdiversity of secondary metabolite gene clusters in xylarialean endophytes.</title>
        <authorList>
            <person name="Franco M.E.E."/>
            <person name="Wisecaver J.H."/>
            <person name="Arnold A.E."/>
            <person name="Ju Y.M."/>
            <person name="Slot J.C."/>
            <person name="Ahrendt S."/>
            <person name="Moore L.P."/>
            <person name="Eastman K.E."/>
            <person name="Scott K."/>
            <person name="Konkel Z."/>
            <person name="Mondo S.J."/>
            <person name="Kuo A."/>
            <person name="Hayes R.D."/>
            <person name="Haridas S."/>
            <person name="Andreopoulos B."/>
            <person name="Riley R."/>
            <person name="LaButti K."/>
            <person name="Pangilinan J."/>
            <person name="Lipzen A."/>
            <person name="Amirebrahimi M."/>
            <person name="Yan J."/>
            <person name="Adam C."/>
            <person name="Keymanesh K."/>
            <person name="Ng V."/>
            <person name="Louie K."/>
            <person name="Northen T."/>
            <person name="Drula E."/>
            <person name="Henrissat B."/>
            <person name="Hsieh H.M."/>
            <person name="Youens-Clark K."/>
            <person name="Lutzoni F."/>
            <person name="Miadlikowska J."/>
            <person name="Eastwood D.C."/>
            <person name="Hamelin R.C."/>
            <person name="Grigoriev I.V."/>
            <person name="U'Ren J.M."/>
        </authorList>
    </citation>
    <scope>NUCLEOTIDE SEQUENCE [LARGE SCALE GENOMIC DNA]</scope>
    <source>
        <strain evidence="1 2">ER1909</strain>
    </source>
</reference>
<name>A0ACC0CVK3_9PEZI</name>
<protein>
    <submittedName>
        <fullName evidence="1">Cytochrome P450</fullName>
    </submittedName>
</protein>
<evidence type="ECO:0000313" key="2">
    <source>
        <dbReference type="Proteomes" id="UP001497680"/>
    </source>
</evidence>
<gene>
    <name evidence="1" type="ORF">F4821DRAFT_169104</name>
</gene>
<dbReference type="EMBL" id="MU394336">
    <property type="protein sequence ID" value="KAI6084469.1"/>
    <property type="molecule type" value="Genomic_DNA"/>
</dbReference>
<comment type="caution">
    <text evidence="1">The sequence shown here is derived from an EMBL/GenBank/DDBJ whole genome shotgun (WGS) entry which is preliminary data.</text>
</comment>
<keyword evidence="2" id="KW-1185">Reference proteome</keyword>
<accession>A0ACC0CVK3</accession>
<evidence type="ECO:0000313" key="1">
    <source>
        <dbReference type="EMBL" id="KAI6084469.1"/>
    </source>
</evidence>
<sequence>MATSILSLQGVTLIAAIESALLIKVQPEYIAQYSLGTSKLVALIFAINYGILFVYSVIIYPDFISPLRNFPRPKWWLPRMVYSRLAGKATQAELLLDIIQNIPNDGLVALREVTDSRLLVTAPNVLADLLVHNAYDFEKPQNMRMFLGSVLGKGLVTTEGDEHKFLRKNSLNAFSFRRIKDLYPVIWKSSNAFTEVLAENIRQQSAETGDSSGPPKGKAEITRWASKVTLDIMGIACLGHDFNALHNSDDPLIESYETIFNPSKQMLLYFIISAWFSVRYVRMLPWKMNQIFEQATVTLRKVCGQLVLNKREAIQKNEGDNVDVLSILIKSENFSDSDLCNQLLTYLAAGHDTSALSLTWICYLLSLDPDRQNTLRNEVREALASVGDPVSDGADISSTLERLPFLNGVIHETVRLYPSIPVTIRIAARDTSLGGQPIPKGTEILVSPWVINRSTALWGQDAAEFRPERWIEKDGRPNNTGGASSNYEFLSFLHGPRACIGQNFAKAELRCLLAAMIARFEWQLDMDEKDVIPGGAITLAPVHGLHVMLKLIEDK</sequence>
<organism evidence="1 2">
    <name type="scientific">Hypoxylon rubiginosum</name>
    <dbReference type="NCBI Taxonomy" id="110542"/>
    <lineage>
        <taxon>Eukaryota</taxon>
        <taxon>Fungi</taxon>
        <taxon>Dikarya</taxon>
        <taxon>Ascomycota</taxon>
        <taxon>Pezizomycotina</taxon>
        <taxon>Sordariomycetes</taxon>
        <taxon>Xylariomycetidae</taxon>
        <taxon>Xylariales</taxon>
        <taxon>Hypoxylaceae</taxon>
        <taxon>Hypoxylon</taxon>
    </lineage>
</organism>
<dbReference type="Proteomes" id="UP001497680">
    <property type="component" value="Unassembled WGS sequence"/>
</dbReference>